<dbReference type="Proteomes" id="UP000237144">
    <property type="component" value="Unassembled WGS sequence"/>
</dbReference>
<proteinExistence type="predicted"/>
<feature type="region of interest" description="Disordered" evidence="1">
    <location>
        <begin position="479"/>
        <end position="501"/>
    </location>
</feature>
<protein>
    <recommendedName>
        <fullName evidence="4">F-box domain-containing protein</fullName>
    </recommendedName>
</protein>
<name>A0A2S5BIZ6_9BASI</name>
<accession>A0A2S5BIZ6</accession>
<keyword evidence="3" id="KW-1185">Reference proteome</keyword>
<evidence type="ECO:0000313" key="3">
    <source>
        <dbReference type="Proteomes" id="UP000237144"/>
    </source>
</evidence>
<gene>
    <name evidence="2" type="ORF">BMF94_0332</name>
</gene>
<comment type="caution">
    <text evidence="2">The sequence shown here is derived from an EMBL/GenBank/DDBJ whole genome shotgun (WGS) entry which is preliminary data.</text>
</comment>
<evidence type="ECO:0008006" key="4">
    <source>
        <dbReference type="Google" id="ProtNLM"/>
    </source>
</evidence>
<dbReference type="Gene3D" id="3.80.10.10">
    <property type="entry name" value="Ribonuclease Inhibitor"/>
    <property type="match status" value="1"/>
</dbReference>
<dbReference type="EMBL" id="PJQD01000002">
    <property type="protein sequence ID" value="POY76740.1"/>
    <property type="molecule type" value="Genomic_DNA"/>
</dbReference>
<dbReference type="SUPFAM" id="SSF52047">
    <property type="entry name" value="RNI-like"/>
    <property type="match status" value="1"/>
</dbReference>
<dbReference type="AlphaFoldDB" id="A0A2S5BIZ6"/>
<evidence type="ECO:0000313" key="2">
    <source>
        <dbReference type="EMBL" id="POY76740.1"/>
    </source>
</evidence>
<organism evidence="2 3">
    <name type="scientific">Rhodotorula taiwanensis</name>
    <dbReference type="NCBI Taxonomy" id="741276"/>
    <lineage>
        <taxon>Eukaryota</taxon>
        <taxon>Fungi</taxon>
        <taxon>Dikarya</taxon>
        <taxon>Basidiomycota</taxon>
        <taxon>Pucciniomycotina</taxon>
        <taxon>Microbotryomycetes</taxon>
        <taxon>Sporidiobolales</taxon>
        <taxon>Sporidiobolaceae</taxon>
        <taxon>Rhodotorula</taxon>
    </lineage>
</organism>
<dbReference type="InterPro" id="IPR032675">
    <property type="entry name" value="LRR_dom_sf"/>
</dbReference>
<reference evidence="2 3" key="1">
    <citation type="journal article" date="2018" name="Front. Microbiol.">
        <title>Prospects for Fungal Bioremediation of Acidic Radioactive Waste Sites: Characterization and Genome Sequence of Rhodotorula taiwanensis MD1149.</title>
        <authorList>
            <person name="Tkavc R."/>
            <person name="Matrosova V.Y."/>
            <person name="Grichenko O.E."/>
            <person name="Gostincar C."/>
            <person name="Volpe R.P."/>
            <person name="Klimenkova P."/>
            <person name="Gaidamakova E.K."/>
            <person name="Zhou C.E."/>
            <person name="Stewart B.J."/>
            <person name="Lyman M.G."/>
            <person name="Malfatti S.A."/>
            <person name="Rubinfeld B."/>
            <person name="Courtot M."/>
            <person name="Singh J."/>
            <person name="Dalgard C.L."/>
            <person name="Hamilton T."/>
            <person name="Frey K.G."/>
            <person name="Gunde-Cimerman N."/>
            <person name="Dugan L."/>
            <person name="Daly M.J."/>
        </authorList>
    </citation>
    <scope>NUCLEOTIDE SEQUENCE [LARGE SCALE GENOMIC DNA]</scope>
    <source>
        <strain evidence="2 3">MD1149</strain>
    </source>
</reference>
<evidence type="ECO:0000256" key="1">
    <source>
        <dbReference type="SAM" id="MobiDB-lite"/>
    </source>
</evidence>
<sequence>MATTTVGLLSLPDELLDLITRLVHEGSVYESRVTLLFVCRRIGRLAQKHLYRSPTSTVRDIFDKERLDLFNQALRSRPKLREYVQQITLAPVCKRKRTSKREAAFLDTQGVAELGSLLLRLPNVTDVTLACFSCEAVDELLFTIACMPRASRITMDASYAVADWTEGFWSRLTDMSALRHLTICFTGNHFRLPSASSAFPGLEELRTLELPSSFIADDADATSLAAFSPKLEKLVVNSRHRDYFRENADDENDLEGDAELRYPFLRSIPTSLSHLQINGPADLERDRALLDIPGLRQLTLGWGSKLAEVVPILAQAKIEHIALETGAIAEDADIAALLEGPRRLLSLRRLSLNHVDLGTLPMVSRVQELRAKLECRTSAECAGDLTKSGALRALGDLSSVWPRGCSGAGIECAFELAETVGVVLDGNAVDCLEWDRLVVVEFERMLVDRIARAHALVVECLGADHAAVVVRQRHPDLVSRIEGRGGGDSGGDDGTSSGTVT</sequence>